<dbReference type="PANTHER" id="PTHR34524:SF6">
    <property type="entry name" value="CALCYPHOSINE LIKE"/>
    <property type="match status" value="1"/>
</dbReference>
<accession>A0AAD9ITH4</accession>
<feature type="domain" description="EF-hand" evidence="4">
    <location>
        <begin position="76"/>
        <end position="111"/>
    </location>
</feature>
<dbReference type="InterPro" id="IPR051581">
    <property type="entry name" value="Ca-bind"/>
</dbReference>
<dbReference type="GO" id="GO:0043226">
    <property type="term" value="C:organelle"/>
    <property type="evidence" value="ECO:0007669"/>
    <property type="project" value="UniProtKB-ARBA"/>
</dbReference>
<dbReference type="EMBL" id="JAODUP010001621">
    <property type="protein sequence ID" value="KAK2139775.1"/>
    <property type="molecule type" value="Genomic_DNA"/>
</dbReference>
<evidence type="ECO:0000313" key="6">
    <source>
        <dbReference type="Proteomes" id="UP001208570"/>
    </source>
</evidence>
<gene>
    <name evidence="5" type="ORF">LSH36_1623g00001</name>
</gene>
<keyword evidence="1" id="KW-0479">Metal-binding</keyword>
<evidence type="ECO:0000256" key="2">
    <source>
        <dbReference type="ARBA" id="ARBA00022737"/>
    </source>
</evidence>
<comment type="caution">
    <text evidence="5">The sequence shown here is derived from an EMBL/GenBank/DDBJ whole genome shotgun (WGS) entry which is preliminary data.</text>
</comment>
<sequence length="175" mass="19900">MAATQRMQKELKDKYSKMKNNPNLSPIEYLRAQCLSRGASGIKGLGRTFRIMDDDGSRSLDIKEFKKGLHDYGVLMELDQIQTLFNELDKDGSGTVDFDEFLKALRPPMNNTRRQLIIKAFQKLDKSGDGVVTVSDLKGVYNITEDEFLNYYSGVSASIDSDAYFDLMMRSAWKI</sequence>
<dbReference type="AlphaFoldDB" id="A0AAD9ITH4"/>
<dbReference type="InterPro" id="IPR011992">
    <property type="entry name" value="EF-hand-dom_pair"/>
</dbReference>
<dbReference type="InterPro" id="IPR018247">
    <property type="entry name" value="EF_Hand_1_Ca_BS"/>
</dbReference>
<dbReference type="PANTHER" id="PTHR34524">
    <property type="entry name" value="CALCYPHOSIN"/>
    <property type="match status" value="1"/>
</dbReference>
<reference evidence="5" key="1">
    <citation type="journal article" date="2023" name="Mol. Biol. Evol.">
        <title>Third-Generation Sequencing Reveals the Adaptive Role of the Epigenome in Three Deep-Sea Polychaetes.</title>
        <authorList>
            <person name="Perez M."/>
            <person name="Aroh O."/>
            <person name="Sun Y."/>
            <person name="Lan Y."/>
            <person name="Juniper S.K."/>
            <person name="Young C.R."/>
            <person name="Angers B."/>
            <person name="Qian P.Y."/>
        </authorList>
    </citation>
    <scope>NUCLEOTIDE SEQUENCE</scope>
    <source>
        <strain evidence="5">P08H-3</strain>
    </source>
</reference>
<dbReference type="InterPro" id="IPR002048">
    <property type="entry name" value="EF_hand_dom"/>
</dbReference>
<keyword evidence="3" id="KW-0106">Calcium</keyword>
<dbReference type="GO" id="GO:0005509">
    <property type="term" value="F:calcium ion binding"/>
    <property type="evidence" value="ECO:0007669"/>
    <property type="project" value="InterPro"/>
</dbReference>
<protein>
    <recommendedName>
        <fullName evidence="4">EF-hand domain-containing protein</fullName>
    </recommendedName>
</protein>
<evidence type="ECO:0000259" key="4">
    <source>
        <dbReference type="PROSITE" id="PS50222"/>
    </source>
</evidence>
<keyword evidence="2" id="KW-0677">Repeat</keyword>
<dbReference type="SMART" id="SM00054">
    <property type="entry name" value="EFh"/>
    <property type="match status" value="3"/>
</dbReference>
<dbReference type="PROSITE" id="PS50222">
    <property type="entry name" value="EF_HAND_2"/>
    <property type="match status" value="3"/>
</dbReference>
<evidence type="ECO:0000256" key="1">
    <source>
        <dbReference type="ARBA" id="ARBA00022723"/>
    </source>
</evidence>
<evidence type="ECO:0000256" key="3">
    <source>
        <dbReference type="ARBA" id="ARBA00022837"/>
    </source>
</evidence>
<organism evidence="5 6">
    <name type="scientific">Paralvinella palmiformis</name>
    <dbReference type="NCBI Taxonomy" id="53620"/>
    <lineage>
        <taxon>Eukaryota</taxon>
        <taxon>Metazoa</taxon>
        <taxon>Spiralia</taxon>
        <taxon>Lophotrochozoa</taxon>
        <taxon>Annelida</taxon>
        <taxon>Polychaeta</taxon>
        <taxon>Sedentaria</taxon>
        <taxon>Canalipalpata</taxon>
        <taxon>Terebellida</taxon>
        <taxon>Terebelliformia</taxon>
        <taxon>Alvinellidae</taxon>
        <taxon>Paralvinella</taxon>
    </lineage>
</organism>
<name>A0AAD9ITH4_9ANNE</name>
<dbReference type="PROSITE" id="PS00018">
    <property type="entry name" value="EF_HAND_1"/>
    <property type="match status" value="3"/>
</dbReference>
<evidence type="ECO:0000313" key="5">
    <source>
        <dbReference type="EMBL" id="KAK2139775.1"/>
    </source>
</evidence>
<dbReference type="SUPFAM" id="SSF47473">
    <property type="entry name" value="EF-hand"/>
    <property type="match status" value="1"/>
</dbReference>
<proteinExistence type="predicted"/>
<dbReference type="Gene3D" id="1.10.238.10">
    <property type="entry name" value="EF-hand"/>
    <property type="match status" value="3"/>
</dbReference>
<dbReference type="Proteomes" id="UP001208570">
    <property type="component" value="Unassembled WGS sequence"/>
</dbReference>
<dbReference type="Pfam" id="PF13202">
    <property type="entry name" value="EF-hand_5"/>
    <property type="match status" value="1"/>
</dbReference>
<dbReference type="FunFam" id="1.10.238.10:FF:000178">
    <property type="entry name" value="Calmodulin-2 A"/>
    <property type="match status" value="1"/>
</dbReference>
<feature type="domain" description="EF-hand" evidence="4">
    <location>
        <begin position="40"/>
        <end position="75"/>
    </location>
</feature>
<dbReference type="CDD" id="cd00051">
    <property type="entry name" value="EFh"/>
    <property type="match status" value="1"/>
</dbReference>
<feature type="domain" description="EF-hand" evidence="4">
    <location>
        <begin position="112"/>
        <end position="147"/>
    </location>
</feature>
<keyword evidence="6" id="KW-1185">Reference proteome</keyword>
<dbReference type="Pfam" id="PF13499">
    <property type="entry name" value="EF-hand_7"/>
    <property type="match status" value="1"/>
</dbReference>